<evidence type="ECO:0000256" key="1">
    <source>
        <dbReference type="ARBA" id="ARBA00002490"/>
    </source>
</evidence>
<evidence type="ECO:0000256" key="6">
    <source>
        <dbReference type="ARBA" id="ARBA00022692"/>
    </source>
</evidence>
<protein>
    <recommendedName>
        <fullName evidence="4">Cytochrome c oxidase assembly protein COX16, mitochondrial</fullName>
    </recommendedName>
    <alternativeName>
        <fullName evidence="5">Cytochrome c oxidase assembly protein cox16, mitochondrial</fullName>
    </alternativeName>
</protein>
<feature type="region of interest" description="Disordered" evidence="11">
    <location>
        <begin position="123"/>
        <end position="155"/>
    </location>
</feature>
<dbReference type="GO" id="GO:0005743">
    <property type="term" value="C:mitochondrial inner membrane"/>
    <property type="evidence" value="ECO:0007669"/>
    <property type="project" value="UniProtKB-SubCell"/>
</dbReference>
<keyword evidence="6 12" id="KW-0812">Transmembrane</keyword>
<evidence type="ECO:0000256" key="9">
    <source>
        <dbReference type="ARBA" id="ARBA00023128"/>
    </source>
</evidence>
<reference evidence="13 14" key="1">
    <citation type="submission" date="2019-09" db="EMBL/GenBank/DDBJ databases">
        <authorList>
            <person name="Brejova B."/>
        </authorList>
    </citation>
    <scope>NUCLEOTIDE SEQUENCE [LARGE SCALE GENOMIC DNA]</scope>
</reference>
<keyword evidence="8 12" id="KW-1133">Transmembrane helix</keyword>
<dbReference type="InterPro" id="IPR020164">
    <property type="entry name" value="Cyt_c_Oxase_assmbl_COX16"/>
</dbReference>
<evidence type="ECO:0000256" key="7">
    <source>
        <dbReference type="ARBA" id="ARBA00022792"/>
    </source>
</evidence>
<evidence type="ECO:0000313" key="13">
    <source>
        <dbReference type="EMBL" id="VVT57571.1"/>
    </source>
</evidence>
<dbReference type="AlphaFoldDB" id="A0A5E8C6E6"/>
<feature type="transmembrane region" description="Helical" evidence="12">
    <location>
        <begin position="42"/>
        <end position="61"/>
    </location>
</feature>
<dbReference type="RefSeq" id="XP_031856367.1">
    <property type="nucleotide sequence ID" value="XM_032000476.1"/>
</dbReference>
<keyword evidence="14" id="KW-1185">Reference proteome</keyword>
<evidence type="ECO:0000256" key="4">
    <source>
        <dbReference type="ARBA" id="ARBA00015368"/>
    </source>
</evidence>
<name>A0A5E8C6E6_9ASCO</name>
<accession>A0A5E8C6E6</accession>
<dbReference type="PANTHER" id="PTHR17130">
    <property type="entry name" value="MITOCHONDRIAL OUTER MEMBRANE PROTEIN 25"/>
    <property type="match status" value="1"/>
</dbReference>
<dbReference type="GeneID" id="43584576"/>
<evidence type="ECO:0000256" key="8">
    <source>
        <dbReference type="ARBA" id="ARBA00022989"/>
    </source>
</evidence>
<evidence type="ECO:0000256" key="11">
    <source>
        <dbReference type="SAM" id="MobiDB-lite"/>
    </source>
</evidence>
<comment type="subcellular location">
    <subcellularLocation>
        <location evidence="2">Mitochondrion inner membrane</location>
        <topology evidence="2">Single-pass membrane protein</topology>
    </subcellularLocation>
</comment>
<evidence type="ECO:0000256" key="10">
    <source>
        <dbReference type="ARBA" id="ARBA00023136"/>
    </source>
</evidence>
<evidence type="ECO:0000256" key="3">
    <source>
        <dbReference type="ARBA" id="ARBA00008370"/>
    </source>
</evidence>
<dbReference type="OrthoDB" id="5516033at2759"/>
<keyword evidence="10 12" id="KW-0472">Membrane</keyword>
<dbReference type="PANTHER" id="PTHR17130:SF14">
    <property type="entry name" value="CYTOCHROME C OXIDASE ASSEMBLY PROTEIN COX16 HOMOLOG, MITOCHONDRIAL"/>
    <property type="match status" value="1"/>
</dbReference>
<dbReference type="EMBL" id="CABVLU010000005">
    <property type="protein sequence ID" value="VVT57571.1"/>
    <property type="molecule type" value="Genomic_DNA"/>
</dbReference>
<keyword evidence="9" id="KW-0496">Mitochondrion</keyword>
<dbReference type="GO" id="GO:0033617">
    <property type="term" value="P:mitochondrial respiratory chain complex IV assembly"/>
    <property type="evidence" value="ECO:0007669"/>
    <property type="project" value="TreeGrafter"/>
</dbReference>
<proteinExistence type="inferred from homology"/>
<gene>
    <name evidence="13" type="ORF">SAPINGB_P005762</name>
</gene>
<evidence type="ECO:0000256" key="2">
    <source>
        <dbReference type="ARBA" id="ARBA00004434"/>
    </source>
</evidence>
<keyword evidence="7" id="KW-0999">Mitochondrion inner membrane</keyword>
<comment type="similarity">
    <text evidence="3">Belongs to the COX16 family.</text>
</comment>
<evidence type="ECO:0000256" key="5">
    <source>
        <dbReference type="ARBA" id="ARBA00019222"/>
    </source>
</evidence>
<comment type="function">
    <text evidence="1">Required for the assembly of the mitochondrial respiratory chain complex IV (CIV), also known as cytochrome c oxidase. May participate in merging the COX1 and COX2 assembly lines.</text>
</comment>
<dbReference type="Proteomes" id="UP000398389">
    <property type="component" value="Unassembled WGS sequence"/>
</dbReference>
<dbReference type="Pfam" id="PF14138">
    <property type="entry name" value="COX16"/>
    <property type="match status" value="1"/>
</dbReference>
<sequence>MIPTLTKLSAFSNKRYMSPKQFEEWKKTPYGKYSTQLKKHPFLLFGLPFMASLFFASLYLSEFTSIRYKNRDERVQMITEEEALKSSSANRRKVDMREEFYRLQQLGDLDDWEQVRVPRLSNESENVWDVSGPGTPDNSAAASAVAADKQLKISK</sequence>
<evidence type="ECO:0000256" key="12">
    <source>
        <dbReference type="SAM" id="Phobius"/>
    </source>
</evidence>
<evidence type="ECO:0000313" key="14">
    <source>
        <dbReference type="Proteomes" id="UP000398389"/>
    </source>
</evidence>
<organism evidence="13 14">
    <name type="scientific">Magnusiomyces paraingens</name>
    <dbReference type="NCBI Taxonomy" id="2606893"/>
    <lineage>
        <taxon>Eukaryota</taxon>
        <taxon>Fungi</taxon>
        <taxon>Dikarya</taxon>
        <taxon>Ascomycota</taxon>
        <taxon>Saccharomycotina</taxon>
        <taxon>Dipodascomycetes</taxon>
        <taxon>Dipodascales</taxon>
        <taxon>Dipodascaceae</taxon>
        <taxon>Magnusiomyces</taxon>
    </lineage>
</organism>